<accession>A0A517SLL0</accession>
<keyword evidence="2" id="KW-1185">Reference proteome</keyword>
<protein>
    <submittedName>
        <fullName evidence="1">Uncharacterized protein</fullName>
    </submittedName>
</protein>
<sequence length="389" mass="43155">MQYEPSGVAHGSAGSIARRTLGMACGICIALICGQADAQSWRYNGYFLPGEALVRRRLAGEWLELESKSFRRLVRDLGRDEFRERQRRDHLENQIEGAIRWSQGGSSSTDRLAARQVMLSVQQSPELREIMQTAVQDLPASHFVAKERSTEILGPDGALPALPPALTVHVDDHSSWAESFRRFASTWTEVAAELRQQVQPAHDELTLLRNRFRDVRHHGEAILVKAAPMQRACGRTYLLSVEKLVLMAEMPVHQSPIARTETTPDFAGGTVADLLQYLDRNEMSLRYGSAAQLAVASVFNELVAPLEYQLAQTESRIEHYKAQNPAHNSVLRSRLLGPGYFDNYHHGLNSPAYGGTLPPTHATAVRPADGVVEAGRMDGMRVSMLPGKN</sequence>
<dbReference type="InParanoid" id="A0A517SLL0"/>
<dbReference type="EMBL" id="CP036271">
    <property type="protein sequence ID" value="QDT57006.1"/>
    <property type="molecule type" value="Genomic_DNA"/>
</dbReference>
<dbReference type="AlphaFoldDB" id="A0A517SLL0"/>
<reference evidence="1 2" key="1">
    <citation type="submission" date="2019-02" db="EMBL/GenBank/DDBJ databases">
        <title>Deep-cultivation of Planctomycetes and their phenomic and genomic characterization uncovers novel biology.</title>
        <authorList>
            <person name="Wiegand S."/>
            <person name="Jogler M."/>
            <person name="Boedeker C."/>
            <person name="Pinto D."/>
            <person name="Vollmers J."/>
            <person name="Rivas-Marin E."/>
            <person name="Kohn T."/>
            <person name="Peeters S.H."/>
            <person name="Heuer A."/>
            <person name="Rast P."/>
            <person name="Oberbeckmann S."/>
            <person name="Bunk B."/>
            <person name="Jeske O."/>
            <person name="Meyerdierks A."/>
            <person name="Storesund J.E."/>
            <person name="Kallscheuer N."/>
            <person name="Luecker S."/>
            <person name="Lage O.M."/>
            <person name="Pohl T."/>
            <person name="Merkel B.J."/>
            <person name="Hornburger P."/>
            <person name="Mueller R.-W."/>
            <person name="Bruemmer F."/>
            <person name="Labrenz M."/>
            <person name="Spormann A.M."/>
            <person name="Op den Camp H."/>
            <person name="Overmann J."/>
            <person name="Amann R."/>
            <person name="Jetten M.S.M."/>
            <person name="Mascher T."/>
            <person name="Medema M.H."/>
            <person name="Devos D.P."/>
            <person name="Kaster A.-K."/>
            <person name="Ovreas L."/>
            <person name="Rohde M."/>
            <person name="Galperin M.Y."/>
            <person name="Jogler C."/>
        </authorList>
    </citation>
    <scope>NUCLEOTIDE SEQUENCE [LARGE SCALE GENOMIC DNA]</scope>
    <source>
        <strain evidence="1 2">Pan44</strain>
    </source>
</reference>
<gene>
    <name evidence="1" type="ORF">Pan44_50710</name>
</gene>
<proteinExistence type="predicted"/>
<organism evidence="1 2">
    <name type="scientific">Caulifigura coniformis</name>
    <dbReference type="NCBI Taxonomy" id="2527983"/>
    <lineage>
        <taxon>Bacteria</taxon>
        <taxon>Pseudomonadati</taxon>
        <taxon>Planctomycetota</taxon>
        <taxon>Planctomycetia</taxon>
        <taxon>Planctomycetales</taxon>
        <taxon>Planctomycetaceae</taxon>
        <taxon>Caulifigura</taxon>
    </lineage>
</organism>
<dbReference type="Proteomes" id="UP000315700">
    <property type="component" value="Chromosome"/>
</dbReference>
<name>A0A517SLL0_9PLAN</name>
<evidence type="ECO:0000313" key="1">
    <source>
        <dbReference type="EMBL" id="QDT57006.1"/>
    </source>
</evidence>
<dbReference type="KEGG" id="ccos:Pan44_50710"/>
<evidence type="ECO:0000313" key="2">
    <source>
        <dbReference type="Proteomes" id="UP000315700"/>
    </source>
</evidence>
<dbReference type="RefSeq" id="WP_145034408.1">
    <property type="nucleotide sequence ID" value="NZ_CP036271.1"/>
</dbReference>